<feature type="region of interest" description="Disordered" evidence="4">
    <location>
        <begin position="655"/>
        <end position="916"/>
    </location>
</feature>
<feature type="region of interest" description="Disordered" evidence="4">
    <location>
        <begin position="1"/>
        <end position="132"/>
    </location>
</feature>
<comment type="similarity">
    <text evidence="2">Belongs to the IWS1 family.</text>
</comment>
<sequence length="927" mass="101948">MAKARDLEYAVFGGSESELSSDEDQGECGFQPEDTYDHESSGSGSEDEYVQEKPTSSKPKKRVQRKRGEDGEGGARPQRKRKRAAPPPPPEEINFDDLPPEQAKKARLNAKLDAILKPKRGQRRSKKKKDDEILDSFADAEVARLREAMNTAADEDMRANSEKQAATAKLRLLPEAMETLRKVSLAQSMMDNNLLDAVRRWLEPLPDRSLPALNIQRELFGTIRKMEFIDTSVLKESGLGKVVLFYTKCKRVTPDIARIADELVSTWSRPIIKRSASYRDKIIPMAATGDTGELRAGERLNAILARAKEADKNRVRKNAVAIPQRELGNYTSVDVDVERRRKNAERMRSIDTEGVSPLTLVLPHPPLPRRRSSLLSLKSNDSAPRTPRGVGSPVTSAIFCAPSRRSTDSWNSSNADDLEWEWKPDQVMLLSRTLDALPTHLVTPFNGPIPPANLLDKIARGVSDAKGPVEWPHSLRATRVKLIELSRLKAKEEAQAEQRRNVIAEEPEVEIADGESNYSYMHNNIEHPLEIGSRRPLYRQSSMDFMDPAGVELKNTASIARLSRRLQQRSDRVFSPYGRRSLQSQRRSTSPPPLKNMPSLISPSTQSSDTLDSLDSFSDPGAKRRSVSSMASSMSIISDRSTGVIPVPRVQRIRSDSVSMAAPPIPPKDRVKPTSTLKRAPSYGAVAQEARKDCVTSSATRERRDSGSYPSSDEEEKIRTKHAKKQRTKSPPTPSKRSSSPTRQAGSATPPPVPEKDRLFIRGRGKGAARVQDENSPATSPKAKKAAPPEGVKTSPKKRPNPMSLQRNPSIFGPELPKPAKAPVQEIPASPVRPRGGLLGLLSPSKRPRSPSPVGAPLSPLALSPAAPTVPDTPMSPSPKLKTLRRVKRLGPGRRISFGSMLGGGNDEGSSAMGDQRSCLGSAFQLI</sequence>
<evidence type="ECO:0000256" key="3">
    <source>
        <dbReference type="PROSITE-ProRule" id="PRU00649"/>
    </source>
</evidence>
<reference evidence="6 7" key="1">
    <citation type="journal article" date="2019" name="Nat. Ecol. Evol.">
        <title>Megaphylogeny resolves global patterns of mushroom evolution.</title>
        <authorList>
            <person name="Varga T."/>
            <person name="Krizsan K."/>
            <person name="Foldi C."/>
            <person name="Dima B."/>
            <person name="Sanchez-Garcia M."/>
            <person name="Sanchez-Ramirez S."/>
            <person name="Szollosi G.J."/>
            <person name="Szarkandi J.G."/>
            <person name="Papp V."/>
            <person name="Albert L."/>
            <person name="Andreopoulos W."/>
            <person name="Angelini C."/>
            <person name="Antonin V."/>
            <person name="Barry K.W."/>
            <person name="Bougher N.L."/>
            <person name="Buchanan P."/>
            <person name="Buyck B."/>
            <person name="Bense V."/>
            <person name="Catcheside P."/>
            <person name="Chovatia M."/>
            <person name="Cooper J."/>
            <person name="Damon W."/>
            <person name="Desjardin D."/>
            <person name="Finy P."/>
            <person name="Geml J."/>
            <person name="Haridas S."/>
            <person name="Hughes K."/>
            <person name="Justo A."/>
            <person name="Karasinski D."/>
            <person name="Kautmanova I."/>
            <person name="Kiss B."/>
            <person name="Kocsube S."/>
            <person name="Kotiranta H."/>
            <person name="LaButti K.M."/>
            <person name="Lechner B.E."/>
            <person name="Liimatainen K."/>
            <person name="Lipzen A."/>
            <person name="Lukacs Z."/>
            <person name="Mihaltcheva S."/>
            <person name="Morgado L.N."/>
            <person name="Niskanen T."/>
            <person name="Noordeloos M.E."/>
            <person name="Ohm R.A."/>
            <person name="Ortiz-Santana B."/>
            <person name="Ovrebo C."/>
            <person name="Racz N."/>
            <person name="Riley R."/>
            <person name="Savchenko A."/>
            <person name="Shiryaev A."/>
            <person name="Soop K."/>
            <person name="Spirin V."/>
            <person name="Szebenyi C."/>
            <person name="Tomsovsky M."/>
            <person name="Tulloss R.E."/>
            <person name="Uehling J."/>
            <person name="Grigoriev I.V."/>
            <person name="Vagvolgyi C."/>
            <person name="Papp T."/>
            <person name="Martin F.M."/>
            <person name="Miettinen O."/>
            <person name="Hibbett D.S."/>
            <person name="Nagy L.G."/>
        </authorList>
    </citation>
    <scope>NUCLEOTIDE SEQUENCE [LARGE SCALE GENOMIC DNA]</scope>
    <source>
        <strain evidence="6 7">FP101781</strain>
    </source>
</reference>
<feature type="compositionally biased region" description="Low complexity" evidence="4">
    <location>
        <begin position="579"/>
        <end position="589"/>
    </location>
</feature>
<evidence type="ECO:0000313" key="7">
    <source>
        <dbReference type="Proteomes" id="UP000298030"/>
    </source>
</evidence>
<feature type="compositionally biased region" description="Basic and acidic residues" evidence="4">
    <location>
        <begin position="689"/>
        <end position="706"/>
    </location>
</feature>
<keyword evidence="7" id="KW-1185">Reference proteome</keyword>
<feature type="compositionally biased region" description="Low complexity" evidence="4">
    <location>
        <begin position="852"/>
        <end position="867"/>
    </location>
</feature>
<dbReference type="InterPro" id="IPR035441">
    <property type="entry name" value="TFIIS/LEDGF_dom_sf"/>
</dbReference>
<evidence type="ECO:0000256" key="4">
    <source>
        <dbReference type="SAM" id="MobiDB-lite"/>
    </source>
</evidence>
<evidence type="ECO:0000256" key="1">
    <source>
        <dbReference type="ARBA" id="ARBA00037349"/>
    </source>
</evidence>
<feature type="compositionally biased region" description="Low complexity" evidence="4">
    <location>
        <begin position="602"/>
        <end position="620"/>
    </location>
</feature>
<name>A0A4Y7STP3_COPMI</name>
<dbReference type="Gene3D" id="1.20.930.10">
    <property type="entry name" value="Conserved domain common to transcription factors TFIIS, elongin A, CRSP70"/>
    <property type="match status" value="1"/>
</dbReference>
<evidence type="ECO:0000313" key="6">
    <source>
        <dbReference type="EMBL" id="TEB25172.1"/>
    </source>
</evidence>
<comment type="caution">
    <text evidence="6">The sequence shown here is derived from an EMBL/GenBank/DDBJ whole genome shotgun (WGS) entry which is preliminary data.</text>
</comment>
<dbReference type="PANTHER" id="PTHR46010:SF1">
    <property type="entry name" value="PROTEIN IWS1 HOMOLOG"/>
    <property type="match status" value="1"/>
</dbReference>
<comment type="function">
    <text evidence="1">Transcription factor involved in RNA polymerase II transcription regulation. May function in both SPT15/TBP post-recruitment and recruitment steps of transcription.</text>
</comment>
<dbReference type="GO" id="GO:0016973">
    <property type="term" value="P:poly(A)+ mRNA export from nucleus"/>
    <property type="evidence" value="ECO:0007669"/>
    <property type="project" value="TreeGrafter"/>
</dbReference>
<dbReference type="PROSITE" id="PS51319">
    <property type="entry name" value="TFIIS_N"/>
    <property type="match status" value="1"/>
</dbReference>
<comment type="subcellular location">
    <subcellularLocation>
        <location evidence="3">Nucleus</location>
    </subcellularLocation>
</comment>
<dbReference type="STRING" id="71717.A0A4Y7STP3"/>
<dbReference type="AlphaFoldDB" id="A0A4Y7STP3"/>
<dbReference type="GO" id="GO:0005634">
    <property type="term" value="C:nucleus"/>
    <property type="evidence" value="ECO:0007669"/>
    <property type="project" value="UniProtKB-SubCell"/>
</dbReference>
<feature type="domain" description="TFIIS N-terminal" evidence="5">
    <location>
        <begin position="196"/>
        <end position="274"/>
    </location>
</feature>
<dbReference type="OrthoDB" id="433738at2759"/>
<gene>
    <name evidence="6" type="ORF">FA13DRAFT_1756657</name>
</gene>
<dbReference type="InterPro" id="IPR017923">
    <property type="entry name" value="TFIIS_N"/>
</dbReference>
<dbReference type="Pfam" id="PF08711">
    <property type="entry name" value="Med26"/>
    <property type="match status" value="1"/>
</dbReference>
<accession>A0A4Y7STP3</accession>
<feature type="compositionally biased region" description="Basic residues" evidence="4">
    <location>
        <begin position="719"/>
        <end position="728"/>
    </location>
</feature>
<evidence type="ECO:0000259" key="5">
    <source>
        <dbReference type="PROSITE" id="PS51319"/>
    </source>
</evidence>
<feature type="compositionally biased region" description="Basic residues" evidence="4">
    <location>
        <begin position="117"/>
        <end position="127"/>
    </location>
</feature>
<dbReference type="PANTHER" id="PTHR46010">
    <property type="entry name" value="PROTEIN IWS1 HOMOLOG"/>
    <property type="match status" value="1"/>
</dbReference>
<feature type="compositionally biased region" description="Low complexity" evidence="4">
    <location>
        <begin position="832"/>
        <end position="845"/>
    </location>
</feature>
<feature type="compositionally biased region" description="Basic residues" evidence="4">
    <location>
        <begin position="882"/>
        <end position="892"/>
    </location>
</feature>
<dbReference type="EMBL" id="QPFP01000059">
    <property type="protein sequence ID" value="TEB25172.1"/>
    <property type="molecule type" value="Genomic_DNA"/>
</dbReference>
<evidence type="ECO:0000256" key="2">
    <source>
        <dbReference type="ARBA" id="ARBA00037992"/>
    </source>
</evidence>
<proteinExistence type="inferred from homology"/>
<feature type="region of interest" description="Disordered" evidence="4">
    <location>
        <begin position="570"/>
        <end position="635"/>
    </location>
</feature>
<keyword evidence="3" id="KW-0539">Nucleus</keyword>
<protein>
    <recommendedName>
        <fullName evidence="5">TFIIS N-terminal domain-containing protein</fullName>
    </recommendedName>
</protein>
<dbReference type="Proteomes" id="UP000298030">
    <property type="component" value="Unassembled WGS sequence"/>
</dbReference>
<feature type="region of interest" description="Disordered" evidence="4">
    <location>
        <begin position="357"/>
        <end position="394"/>
    </location>
</feature>
<organism evidence="6 7">
    <name type="scientific">Coprinellus micaceus</name>
    <name type="common">Glistening ink-cap mushroom</name>
    <name type="synonym">Coprinus micaceus</name>
    <dbReference type="NCBI Taxonomy" id="71717"/>
    <lineage>
        <taxon>Eukaryota</taxon>
        <taxon>Fungi</taxon>
        <taxon>Dikarya</taxon>
        <taxon>Basidiomycota</taxon>
        <taxon>Agaricomycotina</taxon>
        <taxon>Agaricomycetes</taxon>
        <taxon>Agaricomycetidae</taxon>
        <taxon>Agaricales</taxon>
        <taxon>Agaricineae</taxon>
        <taxon>Psathyrellaceae</taxon>
        <taxon>Coprinellus</taxon>
    </lineage>
</organism>
<dbReference type="InterPro" id="IPR051037">
    <property type="entry name" value="RNAPII_TF_IWS1"/>
</dbReference>